<evidence type="ECO:0000256" key="1">
    <source>
        <dbReference type="SAM" id="MobiDB-lite"/>
    </source>
</evidence>
<protein>
    <recommendedName>
        <fullName evidence="4">TPM domain-containing protein</fullName>
    </recommendedName>
</protein>
<name>A0A5C5BDJ9_9MICO</name>
<dbReference type="RefSeq" id="WP_139986043.1">
    <property type="nucleotide sequence ID" value="NZ_DAMDJA010000254.1"/>
</dbReference>
<evidence type="ECO:0000313" key="3">
    <source>
        <dbReference type="Proteomes" id="UP000313849"/>
    </source>
</evidence>
<dbReference type="AlphaFoldDB" id="A0A5C5BDJ9"/>
<feature type="region of interest" description="Disordered" evidence="1">
    <location>
        <begin position="399"/>
        <end position="426"/>
    </location>
</feature>
<sequence length="455" mass="48294">MAGFWGRSRRAEEKAQQDEQDRVLADRAASALVSADERLRLTRDELAFATAELGEAATRDLAAALASVSHHLDEAFRLHQLNVDDIPDTPQEQRERNARIVQLAEWATGLVEERTAALADQVARVREAPEVADRIRDQAAAIRTRLPQAHETLTRLAERYSPEALRQVAGNATEAEQLLGFAEQGIDVAARRRDAGQASQATLALEAATESVRRSAVLLDAVESFELEALRAQAALSAVVADSRDDLVAVRDVPATPEVAAAAGELQEALAALPGPGAPSDPFTDLTRLRAANSALDAAVARAAERAARPVPSAAQVRHAEDDAERQLAVARDVIAGHRGYIGADARTRLAEAERALTELRRSPSDEESREQDLALARRAADLAGQALALAQRDIDAGRDSLPGGAGRWDSPRRGGGLGGFGGPMGGRGSNDMGGLIGGVLGGMVLGEVLEDFFD</sequence>
<proteinExistence type="predicted"/>
<gene>
    <name evidence="2" type="ORF">FH969_03150</name>
</gene>
<feature type="region of interest" description="Disordered" evidence="1">
    <location>
        <begin position="1"/>
        <end position="23"/>
    </location>
</feature>
<keyword evidence="3" id="KW-1185">Reference proteome</keyword>
<feature type="compositionally biased region" description="Basic and acidic residues" evidence="1">
    <location>
        <begin position="9"/>
        <end position="23"/>
    </location>
</feature>
<reference evidence="2 3" key="1">
    <citation type="submission" date="2019-06" db="EMBL/GenBank/DDBJ databases">
        <title>Draft genome sequence of Miniimonas arenae KCTC 19750T isolated from sea sand.</title>
        <authorList>
            <person name="Park S.-J."/>
        </authorList>
    </citation>
    <scope>NUCLEOTIDE SEQUENCE [LARGE SCALE GENOMIC DNA]</scope>
    <source>
        <strain evidence="2 3">KCTC 19750</strain>
    </source>
</reference>
<evidence type="ECO:0008006" key="4">
    <source>
        <dbReference type="Google" id="ProtNLM"/>
    </source>
</evidence>
<feature type="compositionally biased region" description="Gly residues" evidence="1">
    <location>
        <begin position="414"/>
        <end position="426"/>
    </location>
</feature>
<evidence type="ECO:0000313" key="2">
    <source>
        <dbReference type="EMBL" id="TNU76538.1"/>
    </source>
</evidence>
<dbReference type="EMBL" id="VENP01000006">
    <property type="protein sequence ID" value="TNU76538.1"/>
    <property type="molecule type" value="Genomic_DNA"/>
</dbReference>
<dbReference type="OrthoDB" id="5105562at2"/>
<organism evidence="2 3">
    <name type="scientific">Miniimonas arenae</name>
    <dbReference type="NCBI Taxonomy" id="676201"/>
    <lineage>
        <taxon>Bacteria</taxon>
        <taxon>Bacillati</taxon>
        <taxon>Actinomycetota</taxon>
        <taxon>Actinomycetes</taxon>
        <taxon>Micrococcales</taxon>
        <taxon>Beutenbergiaceae</taxon>
        <taxon>Miniimonas</taxon>
    </lineage>
</organism>
<accession>A0A5C5BDJ9</accession>
<dbReference type="Proteomes" id="UP000313849">
    <property type="component" value="Unassembled WGS sequence"/>
</dbReference>
<comment type="caution">
    <text evidence="2">The sequence shown here is derived from an EMBL/GenBank/DDBJ whole genome shotgun (WGS) entry which is preliminary data.</text>
</comment>